<dbReference type="AlphaFoldDB" id="A0A059D020"/>
<evidence type="ECO:0000313" key="1">
    <source>
        <dbReference type="EMBL" id="KCW83555.1"/>
    </source>
</evidence>
<name>A0A059D020_EUCGR</name>
<dbReference type="Gramene" id="KCW83555">
    <property type="protein sequence ID" value="KCW83555"/>
    <property type="gene ID" value="EUGRSUZ_B00453"/>
</dbReference>
<proteinExistence type="predicted"/>
<dbReference type="InParanoid" id="A0A059D020"/>
<gene>
    <name evidence="1" type="ORF">EUGRSUZ_B00453</name>
</gene>
<protein>
    <submittedName>
        <fullName evidence="1">Uncharacterized protein</fullName>
    </submittedName>
</protein>
<sequence>MVKGEDLVYSHFLLLYCRVLYDMWLLSEIDKVVMSKAPGPDLAFLKWSSRSQECSADSPSRSLFRTLV</sequence>
<dbReference type="EMBL" id="KK198754">
    <property type="protein sequence ID" value="KCW83555.1"/>
    <property type="molecule type" value="Genomic_DNA"/>
</dbReference>
<accession>A0A059D020</accession>
<reference evidence="1" key="1">
    <citation type="submission" date="2013-07" db="EMBL/GenBank/DDBJ databases">
        <title>The genome of Eucalyptus grandis.</title>
        <authorList>
            <person name="Schmutz J."/>
            <person name="Hayes R."/>
            <person name="Myburg A."/>
            <person name="Tuskan G."/>
            <person name="Grattapaglia D."/>
            <person name="Rokhsar D.S."/>
        </authorList>
    </citation>
    <scope>NUCLEOTIDE SEQUENCE</scope>
    <source>
        <tissue evidence="1">Leaf extractions</tissue>
    </source>
</reference>
<organism evidence="1">
    <name type="scientific">Eucalyptus grandis</name>
    <name type="common">Flooded gum</name>
    <dbReference type="NCBI Taxonomy" id="71139"/>
    <lineage>
        <taxon>Eukaryota</taxon>
        <taxon>Viridiplantae</taxon>
        <taxon>Streptophyta</taxon>
        <taxon>Embryophyta</taxon>
        <taxon>Tracheophyta</taxon>
        <taxon>Spermatophyta</taxon>
        <taxon>Magnoliopsida</taxon>
        <taxon>eudicotyledons</taxon>
        <taxon>Gunneridae</taxon>
        <taxon>Pentapetalae</taxon>
        <taxon>rosids</taxon>
        <taxon>malvids</taxon>
        <taxon>Myrtales</taxon>
        <taxon>Myrtaceae</taxon>
        <taxon>Myrtoideae</taxon>
        <taxon>Eucalypteae</taxon>
        <taxon>Eucalyptus</taxon>
    </lineage>
</organism>